<evidence type="ECO:0000313" key="2">
    <source>
        <dbReference type="EMBL" id="KAJ3170919.1"/>
    </source>
</evidence>
<accession>A0AAD5TF63</accession>
<protein>
    <submittedName>
        <fullName evidence="2">Uncharacterized protein</fullName>
    </submittedName>
</protein>
<organism evidence="2 3">
    <name type="scientific">Geranomyces variabilis</name>
    <dbReference type="NCBI Taxonomy" id="109894"/>
    <lineage>
        <taxon>Eukaryota</taxon>
        <taxon>Fungi</taxon>
        <taxon>Fungi incertae sedis</taxon>
        <taxon>Chytridiomycota</taxon>
        <taxon>Chytridiomycota incertae sedis</taxon>
        <taxon>Chytridiomycetes</taxon>
        <taxon>Spizellomycetales</taxon>
        <taxon>Powellomycetaceae</taxon>
        <taxon>Geranomyces</taxon>
    </lineage>
</organism>
<evidence type="ECO:0000313" key="3">
    <source>
        <dbReference type="Proteomes" id="UP001212152"/>
    </source>
</evidence>
<evidence type="ECO:0000256" key="1">
    <source>
        <dbReference type="SAM" id="MobiDB-lite"/>
    </source>
</evidence>
<name>A0AAD5TF63_9FUNG</name>
<sequence length="647" mass="72298">MADDIFSAFPDLSTNDDPEHCSRHYRNAQYDAHLSVQAKAAGAQLVNGCEALDVVTQQLGDKTVPVLVIQGKLYSEAESQQLQTLLKNILCLPNDPTLERTESVPGLLSVLASFFKRREPEKALAYAGHAEGQGSGFAICPSGALTGDLRQDVFPMATLASLAINSLTKKLYFFSLACASVGSGDVLNVSNRVAEREPRYQDRCRFYIRSCGEAVSETSRANGVPRRVPKSIRLSRQFAERCFMLHMKSLPRADWWFNGTQIISVSSDFERQFNVFQDILQDKNEQVPLVPRWNFSNNANKSYYGEVFHVAVLTALYPGMADRFCKDSIREVDREDTLQFWRRVASQKRASGWDNNLVSHAEECRTYTHHEGTKRLCAWKKKYSDSISIDAIRACLLPKPWPVLEDSDPSSQEFFTCALYIRHGDDESRNRDTTEAVLKQQLSQINYIASKTLTSPSQPGPGPSSEALVTATTPVQTKTAKKRAKPNTRIRLVLFGNIATPDVERLLGKYTVLDFRGRSATVLDSKGFDDLCGDNKQLSKYVRQGLSYDVYTRQLCAYDLILSYYKIERVFGIWSGFLDPLALLGAKTYRFVPVGEAGNNEGGQRMIKRIESWSNALGLPAPTIVEVPQKKRGVAGTDGVHKKAKHA</sequence>
<dbReference type="EMBL" id="JADGJQ010000090">
    <property type="protein sequence ID" value="KAJ3170919.1"/>
    <property type="molecule type" value="Genomic_DNA"/>
</dbReference>
<reference evidence="2" key="1">
    <citation type="submission" date="2020-05" db="EMBL/GenBank/DDBJ databases">
        <title>Phylogenomic resolution of chytrid fungi.</title>
        <authorList>
            <person name="Stajich J.E."/>
            <person name="Amses K."/>
            <person name="Simmons R."/>
            <person name="Seto K."/>
            <person name="Myers J."/>
            <person name="Bonds A."/>
            <person name="Quandt C.A."/>
            <person name="Barry K."/>
            <person name="Liu P."/>
            <person name="Grigoriev I."/>
            <person name="Longcore J.E."/>
            <person name="James T.Y."/>
        </authorList>
    </citation>
    <scope>NUCLEOTIDE SEQUENCE</scope>
    <source>
        <strain evidence="2">JEL0379</strain>
    </source>
</reference>
<feature type="region of interest" description="Disordered" evidence="1">
    <location>
        <begin position="452"/>
        <end position="483"/>
    </location>
</feature>
<keyword evidence="3" id="KW-1185">Reference proteome</keyword>
<dbReference type="AlphaFoldDB" id="A0AAD5TF63"/>
<proteinExistence type="predicted"/>
<gene>
    <name evidence="2" type="ORF">HDU87_008621</name>
</gene>
<dbReference type="Proteomes" id="UP001212152">
    <property type="component" value="Unassembled WGS sequence"/>
</dbReference>
<comment type="caution">
    <text evidence="2">The sequence shown here is derived from an EMBL/GenBank/DDBJ whole genome shotgun (WGS) entry which is preliminary data.</text>
</comment>